<keyword evidence="5 7" id="KW-0472">Membrane</keyword>
<feature type="transmembrane region" description="Helical" evidence="7">
    <location>
        <begin position="137"/>
        <end position="158"/>
    </location>
</feature>
<feature type="compositionally biased region" description="Polar residues" evidence="6">
    <location>
        <begin position="14"/>
        <end position="29"/>
    </location>
</feature>
<dbReference type="InterPro" id="IPR003807">
    <property type="entry name" value="DUF202"/>
</dbReference>
<feature type="compositionally biased region" description="Basic and acidic residues" evidence="6">
    <location>
        <begin position="34"/>
        <end position="49"/>
    </location>
</feature>
<comment type="subcellular location">
    <subcellularLocation>
        <location evidence="1">Cell membrane</location>
        <topology evidence="1">Multi-pass membrane protein</topology>
    </subcellularLocation>
</comment>
<keyword evidence="3 7" id="KW-0812">Transmembrane</keyword>
<name>A0A2S5B290_9BASI</name>
<feature type="transmembrane region" description="Helical" evidence="7">
    <location>
        <begin position="265"/>
        <end position="285"/>
    </location>
</feature>
<dbReference type="Pfam" id="PF02656">
    <property type="entry name" value="DUF202"/>
    <property type="match status" value="1"/>
</dbReference>
<dbReference type="GO" id="GO:0005886">
    <property type="term" value="C:plasma membrane"/>
    <property type="evidence" value="ECO:0007669"/>
    <property type="project" value="UniProtKB-SubCell"/>
</dbReference>
<gene>
    <name evidence="9" type="ORF">BMF94_6072</name>
</gene>
<reference evidence="9 10" key="1">
    <citation type="journal article" date="2018" name="Front. Microbiol.">
        <title>Prospects for Fungal Bioremediation of Acidic Radioactive Waste Sites: Characterization and Genome Sequence of Rhodotorula taiwanensis MD1149.</title>
        <authorList>
            <person name="Tkavc R."/>
            <person name="Matrosova V.Y."/>
            <person name="Grichenko O.E."/>
            <person name="Gostincar C."/>
            <person name="Volpe R.P."/>
            <person name="Klimenkova P."/>
            <person name="Gaidamakova E.K."/>
            <person name="Zhou C.E."/>
            <person name="Stewart B.J."/>
            <person name="Lyman M.G."/>
            <person name="Malfatti S.A."/>
            <person name="Rubinfeld B."/>
            <person name="Courtot M."/>
            <person name="Singh J."/>
            <person name="Dalgard C.L."/>
            <person name="Hamilton T."/>
            <person name="Frey K.G."/>
            <person name="Gunde-Cimerman N."/>
            <person name="Dugan L."/>
            <person name="Daly M.J."/>
        </authorList>
    </citation>
    <scope>NUCLEOTIDE SEQUENCE [LARGE SCALE GENOMIC DNA]</scope>
    <source>
        <strain evidence="9 10">MD1149</strain>
    </source>
</reference>
<dbReference type="InterPro" id="IPR052053">
    <property type="entry name" value="IM_YidH-like"/>
</dbReference>
<evidence type="ECO:0000313" key="10">
    <source>
        <dbReference type="Proteomes" id="UP000237144"/>
    </source>
</evidence>
<keyword evidence="2" id="KW-1003">Cell membrane</keyword>
<comment type="caution">
    <text evidence="9">The sequence shown here is derived from an EMBL/GenBank/DDBJ whole genome shotgun (WGS) entry which is preliminary data.</text>
</comment>
<organism evidence="9 10">
    <name type="scientific">Rhodotorula taiwanensis</name>
    <dbReference type="NCBI Taxonomy" id="741276"/>
    <lineage>
        <taxon>Eukaryota</taxon>
        <taxon>Fungi</taxon>
        <taxon>Dikarya</taxon>
        <taxon>Basidiomycota</taxon>
        <taxon>Pucciniomycotina</taxon>
        <taxon>Microbotryomycetes</taxon>
        <taxon>Sporidiobolales</taxon>
        <taxon>Sporidiobolaceae</taxon>
        <taxon>Rhodotorula</taxon>
    </lineage>
</organism>
<dbReference type="AlphaFoldDB" id="A0A2S5B290"/>
<dbReference type="PANTHER" id="PTHR34187">
    <property type="entry name" value="FGR18P"/>
    <property type="match status" value="1"/>
</dbReference>
<evidence type="ECO:0000256" key="2">
    <source>
        <dbReference type="ARBA" id="ARBA00022475"/>
    </source>
</evidence>
<dbReference type="EMBL" id="PJQD01000096">
    <property type="protein sequence ID" value="POY70894.1"/>
    <property type="molecule type" value="Genomic_DNA"/>
</dbReference>
<keyword evidence="4 7" id="KW-1133">Transmembrane helix</keyword>
<accession>A0A2S5B290</accession>
<evidence type="ECO:0000256" key="1">
    <source>
        <dbReference type="ARBA" id="ARBA00004651"/>
    </source>
</evidence>
<dbReference type="OrthoDB" id="199599at2759"/>
<evidence type="ECO:0000256" key="7">
    <source>
        <dbReference type="SAM" id="Phobius"/>
    </source>
</evidence>
<dbReference type="Proteomes" id="UP000237144">
    <property type="component" value="Unassembled WGS sequence"/>
</dbReference>
<dbReference type="PANTHER" id="PTHR34187:SF2">
    <property type="entry name" value="DUF202 DOMAIN-CONTAINING PROTEIN"/>
    <property type="match status" value="1"/>
</dbReference>
<evidence type="ECO:0000256" key="4">
    <source>
        <dbReference type="ARBA" id="ARBA00022989"/>
    </source>
</evidence>
<feature type="compositionally biased region" description="Low complexity" evidence="6">
    <location>
        <begin position="62"/>
        <end position="74"/>
    </location>
</feature>
<evidence type="ECO:0000259" key="8">
    <source>
        <dbReference type="Pfam" id="PF02656"/>
    </source>
</evidence>
<feature type="domain" description="DUF202" evidence="8">
    <location>
        <begin position="128"/>
        <end position="250"/>
    </location>
</feature>
<proteinExistence type="predicted"/>
<protein>
    <recommendedName>
        <fullName evidence="8">DUF202 domain-containing protein</fullName>
    </recommendedName>
</protein>
<evidence type="ECO:0000256" key="3">
    <source>
        <dbReference type="ARBA" id="ARBA00022692"/>
    </source>
</evidence>
<feature type="transmembrane region" description="Helical" evidence="7">
    <location>
        <begin position="221"/>
        <end position="245"/>
    </location>
</feature>
<keyword evidence="10" id="KW-1185">Reference proteome</keyword>
<evidence type="ECO:0000256" key="5">
    <source>
        <dbReference type="ARBA" id="ARBA00023136"/>
    </source>
</evidence>
<evidence type="ECO:0000313" key="9">
    <source>
        <dbReference type="EMBL" id="POY70894.1"/>
    </source>
</evidence>
<feature type="region of interest" description="Disordered" evidence="6">
    <location>
        <begin position="1"/>
        <end position="97"/>
    </location>
</feature>
<evidence type="ECO:0000256" key="6">
    <source>
        <dbReference type="SAM" id="MobiDB-lite"/>
    </source>
</evidence>
<sequence>MAAVQDAPPHSVSHDTTAATDHSGPSRTANMAHYVERGEEMTDSDRDDGSDPDFGPPPAGLARTATRASSRHAAPLAADPEARTRAPGAGMTAPAGSLAATGFRDHDVRRKRFGGLVWELENKGAVARDHLALERTFLAWLRTSLALASIGIAVTQLFRLPTSTSTSTAAVNQIAEPSSFLISSLASSSYPSIANLVPVIEAQQAQLATLQRQAASRYSHLAKPIGGTFIALALLFLLLGTFRFFHVQHAFVSEPSVFPPSRKTYAVGAFCIGALIIATFSAILANPTV</sequence>